<feature type="domain" description="Cyclic nucleotide-binding" evidence="1">
    <location>
        <begin position="14"/>
        <end position="117"/>
    </location>
</feature>
<dbReference type="Proteomes" id="UP001597387">
    <property type="component" value="Unassembled WGS sequence"/>
</dbReference>
<organism evidence="2 3">
    <name type="scientific">Paradesertivirga mongoliensis</name>
    <dbReference type="NCBI Taxonomy" id="2100740"/>
    <lineage>
        <taxon>Bacteria</taxon>
        <taxon>Pseudomonadati</taxon>
        <taxon>Bacteroidota</taxon>
        <taxon>Sphingobacteriia</taxon>
        <taxon>Sphingobacteriales</taxon>
        <taxon>Sphingobacteriaceae</taxon>
        <taxon>Paradesertivirga</taxon>
    </lineage>
</organism>
<proteinExistence type="predicted"/>
<comment type="caution">
    <text evidence="2">The sequence shown here is derived from an EMBL/GenBank/DDBJ whole genome shotgun (WGS) entry which is preliminary data.</text>
</comment>
<dbReference type="PROSITE" id="PS50042">
    <property type="entry name" value="CNMP_BINDING_3"/>
    <property type="match status" value="1"/>
</dbReference>
<dbReference type="Pfam" id="PF00027">
    <property type="entry name" value="cNMP_binding"/>
    <property type="match status" value="1"/>
</dbReference>
<gene>
    <name evidence="2" type="ORF">ACFSJU_11935</name>
</gene>
<dbReference type="CDD" id="cd00038">
    <property type="entry name" value="CAP_ED"/>
    <property type="match status" value="1"/>
</dbReference>
<dbReference type="SUPFAM" id="SSF51206">
    <property type="entry name" value="cAMP-binding domain-like"/>
    <property type="match status" value="1"/>
</dbReference>
<dbReference type="RefSeq" id="WP_255901413.1">
    <property type="nucleotide sequence ID" value="NZ_JAFMZO010000002.1"/>
</dbReference>
<protein>
    <submittedName>
        <fullName evidence="2">Crp/Fnr family transcriptional regulator</fullName>
    </submittedName>
</protein>
<reference evidence="3" key="1">
    <citation type="journal article" date="2019" name="Int. J. Syst. Evol. Microbiol.">
        <title>The Global Catalogue of Microorganisms (GCM) 10K type strain sequencing project: providing services to taxonomists for standard genome sequencing and annotation.</title>
        <authorList>
            <consortium name="The Broad Institute Genomics Platform"/>
            <consortium name="The Broad Institute Genome Sequencing Center for Infectious Disease"/>
            <person name="Wu L."/>
            <person name="Ma J."/>
        </authorList>
    </citation>
    <scope>NUCLEOTIDE SEQUENCE [LARGE SCALE GENOMIC DNA]</scope>
    <source>
        <strain evidence="3">KCTC 42217</strain>
    </source>
</reference>
<evidence type="ECO:0000313" key="2">
    <source>
        <dbReference type="EMBL" id="MFD2163105.1"/>
    </source>
</evidence>
<accession>A0ABW4ZN11</accession>
<dbReference type="InterPro" id="IPR018490">
    <property type="entry name" value="cNMP-bd_dom_sf"/>
</dbReference>
<keyword evidence="3" id="KW-1185">Reference proteome</keyword>
<dbReference type="InterPro" id="IPR000595">
    <property type="entry name" value="cNMP-bd_dom"/>
</dbReference>
<evidence type="ECO:0000313" key="3">
    <source>
        <dbReference type="Proteomes" id="UP001597387"/>
    </source>
</evidence>
<dbReference type="InterPro" id="IPR014710">
    <property type="entry name" value="RmlC-like_jellyroll"/>
</dbReference>
<dbReference type="EMBL" id="JBHUHZ010000002">
    <property type="protein sequence ID" value="MFD2163105.1"/>
    <property type="molecule type" value="Genomic_DNA"/>
</dbReference>
<dbReference type="Gene3D" id="2.60.120.10">
    <property type="entry name" value="Jelly Rolls"/>
    <property type="match status" value="1"/>
</dbReference>
<name>A0ABW4ZN11_9SPHI</name>
<sequence>MLYDTLRQYITEYSLQSITEEEFALIKEAFKPKRLRRHQYFLQEGDVCRYMGFITGGAMRQYSVDANGHEHILRLGIENWWMGDYESFKMLTPSKYNVDAVEDTELLQISNDRIQELKAVIPALKRMIEVMDERSSIASQRRLHAAISYSAEERYTEMQSTYPALLRRFPQTMIASYLGITPETLSRIKRQLLGKKSKIS</sequence>
<evidence type="ECO:0000259" key="1">
    <source>
        <dbReference type="PROSITE" id="PS50042"/>
    </source>
</evidence>